<dbReference type="Proteomes" id="UP000053257">
    <property type="component" value="Unassembled WGS sequence"/>
</dbReference>
<gene>
    <name evidence="2" type="ORF">PHLGIDRAFT_76985</name>
</gene>
<dbReference type="HOGENOM" id="CLU_071098_0_0_1"/>
<dbReference type="PANTHER" id="PTHR47204:SF1">
    <property type="entry name" value="RIBONUCLEASE H2 SUBUNIT C"/>
    <property type="match status" value="1"/>
</dbReference>
<feature type="compositionally biased region" description="Low complexity" evidence="1">
    <location>
        <begin position="83"/>
        <end position="97"/>
    </location>
</feature>
<dbReference type="EMBL" id="KN840599">
    <property type="protein sequence ID" value="KIP03823.1"/>
    <property type="molecule type" value="Genomic_DNA"/>
</dbReference>
<protein>
    <submittedName>
        <fullName evidence="2">Uncharacterized protein</fullName>
    </submittedName>
</protein>
<dbReference type="AlphaFoldDB" id="A0A0C3PEG9"/>
<dbReference type="GO" id="GO:0006401">
    <property type="term" value="P:RNA catabolic process"/>
    <property type="evidence" value="ECO:0007669"/>
    <property type="project" value="InterPro"/>
</dbReference>
<keyword evidence="3" id="KW-1185">Reference proteome</keyword>
<dbReference type="PANTHER" id="PTHR47204">
    <property type="entry name" value="OS02G0168900 PROTEIN"/>
    <property type="match status" value="1"/>
</dbReference>
<dbReference type="InterPro" id="IPR013924">
    <property type="entry name" value="RNase_H2_suC"/>
</dbReference>
<feature type="region of interest" description="Disordered" evidence="1">
    <location>
        <begin position="46"/>
        <end position="97"/>
    </location>
</feature>
<dbReference type="CDD" id="cd09271">
    <property type="entry name" value="RNase_H2-C"/>
    <property type="match status" value="1"/>
</dbReference>
<evidence type="ECO:0000313" key="3">
    <source>
        <dbReference type="Proteomes" id="UP000053257"/>
    </source>
</evidence>
<dbReference type="GO" id="GO:0032299">
    <property type="term" value="C:ribonuclease H2 complex"/>
    <property type="evidence" value="ECO:0007669"/>
    <property type="project" value="InterPro"/>
</dbReference>
<organism evidence="2 3">
    <name type="scientific">Phlebiopsis gigantea (strain 11061_1 CR5-6)</name>
    <name type="common">White-rot fungus</name>
    <name type="synonym">Peniophora gigantea</name>
    <dbReference type="NCBI Taxonomy" id="745531"/>
    <lineage>
        <taxon>Eukaryota</taxon>
        <taxon>Fungi</taxon>
        <taxon>Dikarya</taxon>
        <taxon>Basidiomycota</taxon>
        <taxon>Agaricomycotina</taxon>
        <taxon>Agaricomycetes</taxon>
        <taxon>Polyporales</taxon>
        <taxon>Phanerochaetaceae</taxon>
        <taxon>Phlebiopsis</taxon>
    </lineage>
</organism>
<evidence type="ECO:0000256" key="1">
    <source>
        <dbReference type="SAM" id="MobiDB-lite"/>
    </source>
</evidence>
<sequence length="247" mass="25818">MATSSSIPALVLEAPKIPIPTCSPNLMPFHIQYSGPAPISTYFRVKHAQSSEPSPNTSGNASSSNAVDVQQDMERITTSDSQATLVSEATASSSSDSAVTLAPTVSLKSLVGNDAGTHLTAAFRGRTVRGTKVDLPEGFAGVVLSAPDGVRGKTATSASAAKTAQPYTRPTRGLSKKKAVEIEDVDDGDEDTNGAPDIVAAPVRTLQAAGTFSSFVLWNPDIPVDEGRDEYLRSLTEWTKIAAEVRG</sequence>
<accession>A0A0C3PEG9</accession>
<dbReference type="Gene3D" id="2.40.128.680">
    <property type="match status" value="1"/>
</dbReference>
<dbReference type="Pfam" id="PF08615">
    <property type="entry name" value="RNase_H2_suC"/>
    <property type="match status" value="1"/>
</dbReference>
<dbReference type="STRING" id="745531.A0A0C3PEG9"/>
<dbReference type="OrthoDB" id="6222486at2759"/>
<proteinExistence type="predicted"/>
<reference evidence="2 3" key="1">
    <citation type="journal article" date="2014" name="PLoS Genet.">
        <title>Analysis of the Phlebiopsis gigantea genome, transcriptome and secretome provides insight into its pioneer colonization strategies of wood.</title>
        <authorList>
            <person name="Hori C."/>
            <person name="Ishida T."/>
            <person name="Igarashi K."/>
            <person name="Samejima M."/>
            <person name="Suzuki H."/>
            <person name="Master E."/>
            <person name="Ferreira P."/>
            <person name="Ruiz-Duenas F.J."/>
            <person name="Held B."/>
            <person name="Canessa P."/>
            <person name="Larrondo L.F."/>
            <person name="Schmoll M."/>
            <person name="Druzhinina I.S."/>
            <person name="Kubicek C.P."/>
            <person name="Gaskell J.A."/>
            <person name="Kersten P."/>
            <person name="St John F."/>
            <person name="Glasner J."/>
            <person name="Sabat G."/>
            <person name="Splinter BonDurant S."/>
            <person name="Syed K."/>
            <person name="Yadav J."/>
            <person name="Mgbeahuruike A.C."/>
            <person name="Kovalchuk A."/>
            <person name="Asiegbu F.O."/>
            <person name="Lackner G."/>
            <person name="Hoffmeister D."/>
            <person name="Rencoret J."/>
            <person name="Gutierrez A."/>
            <person name="Sun H."/>
            <person name="Lindquist E."/>
            <person name="Barry K."/>
            <person name="Riley R."/>
            <person name="Grigoriev I.V."/>
            <person name="Henrissat B."/>
            <person name="Kues U."/>
            <person name="Berka R.M."/>
            <person name="Martinez A.T."/>
            <person name="Covert S.F."/>
            <person name="Blanchette R.A."/>
            <person name="Cullen D."/>
        </authorList>
    </citation>
    <scope>NUCLEOTIDE SEQUENCE [LARGE SCALE GENOMIC DNA]</scope>
    <source>
        <strain evidence="2 3">11061_1 CR5-6</strain>
    </source>
</reference>
<feature type="compositionally biased region" description="Polar residues" evidence="1">
    <location>
        <begin position="48"/>
        <end position="68"/>
    </location>
</feature>
<evidence type="ECO:0000313" key="2">
    <source>
        <dbReference type="EMBL" id="KIP03823.1"/>
    </source>
</evidence>
<name>A0A0C3PEG9_PHLG1</name>